<dbReference type="InterPro" id="IPR050312">
    <property type="entry name" value="IolE/XylAMocC-like"/>
</dbReference>
<feature type="domain" description="Xylose isomerase-like TIM barrel" evidence="1">
    <location>
        <begin position="21"/>
        <end position="280"/>
    </location>
</feature>
<protein>
    <submittedName>
        <fullName evidence="2">Sugar phosphate isomerase/epimerase</fullName>
    </submittedName>
</protein>
<dbReference type="InterPro" id="IPR036237">
    <property type="entry name" value="Xyl_isomerase-like_sf"/>
</dbReference>
<dbReference type="Pfam" id="PF01261">
    <property type="entry name" value="AP_endonuc_2"/>
    <property type="match status" value="1"/>
</dbReference>
<dbReference type="AlphaFoldDB" id="A0A2T4Z7U3"/>
<dbReference type="PANTHER" id="PTHR12110">
    <property type="entry name" value="HYDROXYPYRUVATE ISOMERASE"/>
    <property type="match status" value="1"/>
</dbReference>
<dbReference type="OrthoDB" id="104997at2"/>
<keyword evidence="2" id="KW-0413">Isomerase</keyword>
<dbReference type="InterPro" id="IPR013022">
    <property type="entry name" value="Xyl_isomerase-like_TIM-brl"/>
</dbReference>
<evidence type="ECO:0000313" key="2">
    <source>
        <dbReference type="EMBL" id="PTM57966.1"/>
    </source>
</evidence>
<dbReference type="PANTHER" id="PTHR12110:SF41">
    <property type="entry name" value="INOSOSE DEHYDRATASE"/>
    <property type="match status" value="1"/>
</dbReference>
<gene>
    <name evidence="2" type="ORF">C8J48_0535</name>
</gene>
<dbReference type="RefSeq" id="WP_107724825.1">
    <property type="nucleotide sequence ID" value="NZ_PZZP01000001.1"/>
</dbReference>
<dbReference type="SUPFAM" id="SSF51658">
    <property type="entry name" value="Xylose isomerase-like"/>
    <property type="match status" value="1"/>
</dbReference>
<dbReference type="GO" id="GO:0016853">
    <property type="term" value="F:isomerase activity"/>
    <property type="evidence" value="ECO:0007669"/>
    <property type="project" value="UniProtKB-KW"/>
</dbReference>
<comment type="caution">
    <text evidence="2">The sequence shown here is derived from an EMBL/GenBank/DDBJ whole genome shotgun (WGS) entry which is preliminary data.</text>
</comment>
<sequence>MKLSVYSVMTPDLTPEELVSALTEYGYEGVEWRWKETPAEYKREKPSFWRNHHCSIDPAATDEEIEGLRRLIRRHGLSTIGVIPYLTTGEEKKTERVMQVAAMLGASQIRVGVPSYDDGTNYHDQFEHALAYLGTVEKLAQKYGVKGLVETHHQTIAPSAGLAYRLVSRFDPVYIGVIFDPGNMVHEGYEHYRMGLELLGPYLAHVHVKNAAWKSDSRRKDGTLTWSVSWSPLMDGIVDWKRVLDDLKAVGYNGYLSMEDFSEGRPSRQVLKQNAEYIRSLLEG</sequence>
<proteinExistence type="predicted"/>
<evidence type="ECO:0000313" key="3">
    <source>
        <dbReference type="Proteomes" id="UP000241639"/>
    </source>
</evidence>
<accession>A0A2T4Z7U3</accession>
<name>A0A2T4Z7U3_9BACL</name>
<dbReference type="Proteomes" id="UP000241639">
    <property type="component" value="Unassembled WGS sequence"/>
</dbReference>
<keyword evidence="3" id="KW-1185">Reference proteome</keyword>
<evidence type="ECO:0000259" key="1">
    <source>
        <dbReference type="Pfam" id="PF01261"/>
    </source>
</evidence>
<dbReference type="Gene3D" id="3.20.20.150">
    <property type="entry name" value="Divalent-metal-dependent TIM barrel enzymes"/>
    <property type="match status" value="1"/>
</dbReference>
<reference evidence="2 3" key="1">
    <citation type="submission" date="2018-04" db="EMBL/GenBank/DDBJ databases">
        <title>Genomic Encyclopedia of Archaeal and Bacterial Type Strains, Phase II (KMG-II): from individual species to whole genera.</title>
        <authorList>
            <person name="Goeker M."/>
        </authorList>
    </citation>
    <scope>NUCLEOTIDE SEQUENCE [LARGE SCALE GENOMIC DNA]</scope>
    <source>
        <strain evidence="2 3">DSM 45169</strain>
    </source>
</reference>
<organism evidence="2 3">
    <name type="scientific">Desmospora activa DSM 45169</name>
    <dbReference type="NCBI Taxonomy" id="1121389"/>
    <lineage>
        <taxon>Bacteria</taxon>
        <taxon>Bacillati</taxon>
        <taxon>Bacillota</taxon>
        <taxon>Bacilli</taxon>
        <taxon>Bacillales</taxon>
        <taxon>Thermoactinomycetaceae</taxon>
        <taxon>Desmospora</taxon>
    </lineage>
</organism>
<dbReference type="EMBL" id="PZZP01000001">
    <property type="protein sequence ID" value="PTM57966.1"/>
    <property type="molecule type" value="Genomic_DNA"/>
</dbReference>